<dbReference type="GeneID" id="39582751"/>
<proteinExistence type="predicted"/>
<keyword evidence="3" id="KW-1185">Reference proteome</keyword>
<name>A0A3N2PUI2_SODAK</name>
<dbReference type="EMBL" id="ML119056">
    <property type="protein sequence ID" value="ROT38165.1"/>
    <property type="molecule type" value="Genomic_DNA"/>
</dbReference>
<feature type="compositionally biased region" description="Pro residues" evidence="1">
    <location>
        <begin position="41"/>
        <end position="53"/>
    </location>
</feature>
<feature type="region of interest" description="Disordered" evidence="1">
    <location>
        <begin position="134"/>
        <end position="166"/>
    </location>
</feature>
<organism evidence="2 3">
    <name type="scientific">Sodiomyces alkalinus (strain CBS 110278 / VKM F-3762 / F11)</name>
    <name type="common">Alkaliphilic filamentous fungus</name>
    <dbReference type="NCBI Taxonomy" id="1314773"/>
    <lineage>
        <taxon>Eukaryota</taxon>
        <taxon>Fungi</taxon>
        <taxon>Dikarya</taxon>
        <taxon>Ascomycota</taxon>
        <taxon>Pezizomycotina</taxon>
        <taxon>Sordariomycetes</taxon>
        <taxon>Hypocreomycetidae</taxon>
        <taxon>Glomerellales</taxon>
        <taxon>Plectosphaerellaceae</taxon>
        <taxon>Sodiomyces</taxon>
    </lineage>
</organism>
<feature type="compositionally biased region" description="Low complexity" evidence="1">
    <location>
        <begin position="28"/>
        <end position="39"/>
    </location>
</feature>
<protein>
    <submittedName>
        <fullName evidence="2">Uncharacterized protein</fullName>
    </submittedName>
</protein>
<feature type="region of interest" description="Disordered" evidence="1">
    <location>
        <begin position="12"/>
        <end position="53"/>
    </location>
</feature>
<dbReference type="AlphaFoldDB" id="A0A3N2PUI2"/>
<evidence type="ECO:0000313" key="3">
    <source>
        <dbReference type="Proteomes" id="UP000272025"/>
    </source>
</evidence>
<dbReference type="Proteomes" id="UP000272025">
    <property type="component" value="Unassembled WGS sequence"/>
</dbReference>
<feature type="region of interest" description="Disordered" evidence="1">
    <location>
        <begin position="194"/>
        <end position="214"/>
    </location>
</feature>
<sequence length="214" mass="23586">MRLLMELAVVLRSEHRHSRHSPSPPTTHPTHPTHPTHAPHAPHPPLPLSSPPPASPFAGRALWNTKDSSCFLLPKHIAVAGCPTQLTTAHRNCSIQRTVDSAHGARFSLLDSPVPGLHSAILLFEKASDIRTAAHFRPGPPASQQRARRENSPYPNQPTTKLELTKPPSQLSFAKGAHDDTGWLCCDHRRFGHQPKADDSVNSRQHIRTEEVTI</sequence>
<accession>A0A3N2PUI2</accession>
<dbReference type="RefSeq" id="XP_028465971.1">
    <property type="nucleotide sequence ID" value="XM_028614273.1"/>
</dbReference>
<reference evidence="2 3" key="1">
    <citation type="journal article" date="2018" name="Mol. Ecol.">
        <title>The obligate alkalophilic soda-lake fungus Sodiomyces alkalinus has shifted to a protein diet.</title>
        <authorList>
            <person name="Grum-Grzhimaylo A.A."/>
            <person name="Falkoski D.L."/>
            <person name="van den Heuvel J."/>
            <person name="Valero-Jimenez C.A."/>
            <person name="Min B."/>
            <person name="Choi I.G."/>
            <person name="Lipzen A."/>
            <person name="Daum C.G."/>
            <person name="Aanen D.K."/>
            <person name="Tsang A."/>
            <person name="Henrissat B."/>
            <person name="Bilanenko E.N."/>
            <person name="de Vries R.P."/>
            <person name="van Kan J.A.L."/>
            <person name="Grigoriev I.V."/>
            <person name="Debets A.J.M."/>
        </authorList>
    </citation>
    <scope>NUCLEOTIDE SEQUENCE [LARGE SCALE GENOMIC DNA]</scope>
    <source>
        <strain evidence="2 3">F11</strain>
    </source>
</reference>
<gene>
    <name evidence="2" type="ORF">SODALDRAFT_360505</name>
</gene>
<evidence type="ECO:0000313" key="2">
    <source>
        <dbReference type="EMBL" id="ROT38165.1"/>
    </source>
</evidence>
<evidence type="ECO:0000256" key="1">
    <source>
        <dbReference type="SAM" id="MobiDB-lite"/>
    </source>
</evidence>
<feature type="compositionally biased region" description="Polar residues" evidence="1">
    <location>
        <begin position="153"/>
        <end position="166"/>
    </location>
</feature>